<dbReference type="CDD" id="cd05379">
    <property type="entry name" value="CAP_bacterial"/>
    <property type="match status" value="1"/>
</dbReference>
<dbReference type="AlphaFoldDB" id="A3VA09"/>
<dbReference type="PANTHER" id="PTHR31157:SF1">
    <property type="entry name" value="SCP DOMAIN-CONTAINING PROTEIN"/>
    <property type="match status" value="1"/>
</dbReference>
<feature type="domain" description="SCP" evidence="1">
    <location>
        <begin position="56"/>
        <end position="163"/>
    </location>
</feature>
<evidence type="ECO:0000259" key="1">
    <source>
        <dbReference type="Pfam" id="PF00188"/>
    </source>
</evidence>
<dbReference type="HOGENOM" id="CLU_1530740_0_0_5"/>
<keyword evidence="3" id="KW-1185">Reference proteome</keyword>
<dbReference type="SUPFAM" id="SSF55797">
    <property type="entry name" value="PR-1-like"/>
    <property type="match status" value="1"/>
</dbReference>
<dbReference type="Pfam" id="PF00188">
    <property type="entry name" value="CAP"/>
    <property type="match status" value="1"/>
</dbReference>
<protein>
    <submittedName>
        <fullName evidence="2">Putative membrane protein</fullName>
    </submittedName>
</protein>
<dbReference type="STRING" id="314271.RB2654_19243"/>
<gene>
    <name evidence="2" type="ORF">RB2654_19243</name>
</gene>
<dbReference type="EMBL" id="AAMT01000001">
    <property type="protein sequence ID" value="EAQ14750.1"/>
    <property type="molecule type" value="Genomic_DNA"/>
</dbReference>
<dbReference type="PANTHER" id="PTHR31157">
    <property type="entry name" value="SCP DOMAIN-CONTAINING PROTEIN"/>
    <property type="match status" value="1"/>
</dbReference>
<comment type="caution">
    <text evidence="2">The sequence shown here is derived from an EMBL/GenBank/DDBJ whole genome shotgun (WGS) entry which is preliminary data.</text>
</comment>
<evidence type="ECO:0000313" key="2">
    <source>
        <dbReference type="EMBL" id="EAQ14750.1"/>
    </source>
</evidence>
<name>A3VA09_9RHOB</name>
<organism evidence="2 3">
    <name type="scientific">Maritimibacter alkaliphilus HTCC2654</name>
    <dbReference type="NCBI Taxonomy" id="314271"/>
    <lineage>
        <taxon>Bacteria</taxon>
        <taxon>Pseudomonadati</taxon>
        <taxon>Pseudomonadota</taxon>
        <taxon>Alphaproteobacteria</taxon>
        <taxon>Rhodobacterales</taxon>
        <taxon>Roseobacteraceae</taxon>
        <taxon>Maritimibacter</taxon>
    </lineage>
</organism>
<dbReference type="Gene3D" id="3.40.33.10">
    <property type="entry name" value="CAP"/>
    <property type="match status" value="1"/>
</dbReference>
<reference evidence="2 3" key="1">
    <citation type="journal article" date="2010" name="J. Bacteriol.">
        <title>Genome sequences of Pelagibaca bermudensis HTCC2601T and Maritimibacter alkaliphilus HTCC2654T, the type strains of two marine Roseobacter genera.</title>
        <authorList>
            <person name="Thrash J.C."/>
            <person name="Cho J.C."/>
            <person name="Ferriera S."/>
            <person name="Johnson J."/>
            <person name="Vergin K.L."/>
            <person name="Giovannoni S.J."/>
        </authorList>
    </citation>
    <scope>NUCLEOTIDE SEQUENCE [LARGE SCALE GENOMIC DNA]</scope>
    <source>
        <strain evidence="2 3">HTCC2654</strain>
    </source>
</reference>
<dbReference type="Proteomes" id="UP000002931">
    <property type="component" value="Unassembled WGS sequence"/>
</dbReference>
<sequence length="175" mass="18919">MGTGTTSVATLYNIGEIFDPNAPAWDLNSYIPDPNENTTTVTNSFQDTSFKTIFDGVRSADNKALLTWNDKLDQVAQSYAGYLVDTGQFTHNGGGTDIETRVSASGYDAEWVGENLARGQQTEQAAMTAWENSTGHRENLLHEMAEEFGLGISGTGQDLTWVLVLANPCLPGESC</sequence>
<proteinExistence type="predicted"/>
<accession>A3VA09</accession>
<dbReference type="InterPro" id="IPR014044">
    <property type="entry name" value="CAP_dom"/>
</dbReference>
<evidence type="ECO:0000313" key="3">
    <source>
        <dbReference type="Proteomes" id="UP000002931"/>
    </source>
</evidence>
<dbReference type="InterPro" id="IPR035940">
    <property type="entry name" value="CAP_sf"/>
</dbReference>
<dbReference type="eggNOG" id="COG2340">
    <property type="taxonomic scope" value="Bacteria"/>
</dbReference>